<dbReference type="PANTHER" id="PTHR11647:SF1">
    <property type="entry name" value="COLLAPSIN RESPONSE MEDIATOR PROTEIN"/>
    <property type="match status" value="1"/>
</dbReference>
<accession>A0A285D6X5</accession>
<dbReference type="SUPFAM" id="SSF51556">
    <property type="entry name" value="Metallo-dependent hydrolases"/>
    <property type="match status" value="1"/>
</dbReference>
<dbReference type="Gene3D" id="3.20.20.140">
    <property type="entry name" value="Metal-dependent hydrolases"/>
    <property type="match status" value="2"/>
</dbReference>
<feature type="domain" description="Amidohydrolase 3" evidence="1">
    <location>
        <begin position="79"/>
        <end position="500"/>
    </location>
</feature>
<gene>
    <name evidence="2" type="ORF">SAMN05877753_11352</name>
</gene>
<evidence type="ECO:0000313" key="3">
    <source>
        <dbReference type="Proteomes" id="UP000219546"/>
    </source>
</evidence>
<dbReference type="AlphaFoldDB" id="A0A285D6X5"/>
<proteinExistence type="predicted"/>
<reference evidence="2 3" key="1">
    <citation type="submission" date="2017-08" db="EMBL/GenBank/DDBJ databases">
        <authorList>
            <person name="de Groot N.N."/>
        </authorList>
    </citation>
    <scope>NUCLEOTIDE SEQUENCE [LARGE SCALE GENOMIC DNA]</scope>
    <source>
        <strain evidence="2 3">JC228</strain>
    </source>
</reference>
<dbReference type="CDD" id="cd01297">
    <property type="entry name" value="D-aminoacylase"/>
    <property type="match status" value="1"/>
</dbReference>
<evidence type="ECO:0000313" key="2">
    <source>
        <dbReference type="EMBL" id="SNX75552.1"/>
    </source>
</evidence>
<organism evidence="2 3">
    <name type="scientific">Bacillus oleivorans</name>
    <dbReference type="NCBI Taxonomy" id="1448271"/>
    <lineage>
        <taxon>Bacteria</taxon>
        <taxon>Bacillati</taxon>
        <taxon>Bacillota</taxon>
        <taxon>Bacilli</taxon>
        <taxon>Bacillales</taxon>
        <taxon>Bacillaceae</taxon>
        <taxon>Bacillus</taxon>
    </lineage>
</organism>
<dbReference type="GO" id="GO:0016812">
    <property type="term" value="F:hydrolase activity, acting on carbon-nitrogen (but not peptide) bonds, in cyclic amides"/>
    <property type="evidence" value="ECO:0007669"/>
    <property type="project" value="TreeGrafter"/>
</dbReference>
<protein>
    <submittedName>
        <fullName evidence="2">Dihydroorotase/N-acyl-D-amino-acid deacylase</fullName>
    </submittedName>
</protein>
<dbReference type="OrthoDB" id="9775607at2"/>
<sequence>MRKKNALTLWMIALLVMGSILPFTMKGSTANADETVYDIILKNGTIMDGTGSPSYQADVGLKNGYIYKIGDLSKEHGAEEVDVKGLVVAPGFIDVHSHADEEFLPFAKSSLTQGVTTEILNPDGFGSADITEKFELEEKGLAINVGAYLGFNAVWEEVVGESDRRPTEAEYKEMQALIEKGLADGAWGISSGLTYTPGAFAQTEEIIEVVKAAEKWRTNFPSHIRNENNLVVEATAEIIEIGEKAGLVPVITHMKVMGPDNWGRSAETIGLIDAAIERGTYTAADVYPYLASQTGINAIVPNWAEDGGRQAMLDRFKDPELRAQITDEIEELILDRGESAADVYFPEKRQNLQQFADSQGVRPGEAVIRILETEGDIRTIYYFGKEEDFKRILQHPNVAVASDGGVSESASIHPRRYGTQPRVLGKYVREEGYITLEEAVYKMTGLPATMIGMTDRGLLKEGMVADITVFDPNTVSDLATFDVPKQYSQGMKYVYVNGQLALEDGEVTGVHAGKFLKRTANMPSRPESFSKDTKLEVKGKLLAIDGPRNGKKPSIELSINQEAYGDATGTFSFEDPANGIKIENVQLGQVQTLNDDWASLTGVGVVDDSDEVKAFSVIIDKDDPMVAGMKATVTIQIEGGYEVKGVLVPGKVGIEISDNK</sequence>
<evidence type="ECO:0000259" key="1">
    <source>
        <dbReference type="Pfam" id="PF07969"/>
    </source>
</evidence>
<dbReference type="SUPFAM" id="SSF51338">
    <property type="entry name" value="Composite domain of metallo-dependent hydrolases"/>
    <property type="match status" value="1"/>
</dbReference>
<dbReference type="InterPro" id="IPR013108">
    <property type="entry name" value="Amidohydro_3"/>
</dbReference>
<dbReference type="Pfam" id="PF07969">
    <property type="entry name" value="Amidohydro_3"/>
    <property type="match status" value="1"/>
</dbReference>
<keyword evidence="3" id="KW-1185">Reference proteome</keyword>
<dbReference type="Proteomes" id="UP000219546">
    <property type="component" value="Unassembled WGS sequence"/>
</dbReference>
<dbReference type="InterPro" id="IPR032466">
    <property type="entry name" value="Metal_Hydrolase"/>
</dbReference>
<dbReference type="InterPro" id="IPR011059">
    <property type="entry name" value="Metal-dep_hydrolase_composite"/>
</dbReference>
<dbReference type="GO" id="GO:0005829">
    <property type="term" value="C:cytosol"/>
    <property type="evidence" value="ECO:0007669"/>
    <property type="project" value="TreeGrafter"/>
</dbReference>
<dbReference type="EMBL" id="OAOP01000013">
    <property type="protein sequence ID" value="SNX75552.1"/>
    <property type="molecule type" value="Genomic_DNA"/>
</dbReference>
<name>A0A285D6X5_9BACI</name>
<dbReference type="InterPro" id="IPR050378">
    <property type="entry name" value="Metallo-dep_Hydrolases_sf"/>
</dbReference>
<dbReference type="RefSeq" id="WP_097160616.1">
    <property type="nucleotide sequence ID" value="NZ_JBEPMQ010000017.1"/>
</dbReference>
<dbReference type="PANTHER" id="PTHR11647">
    <property type="entry name" value="HYDRANTOINASE/DIHYDROPYRIMIDINASE FAMILY MEMBER"/>
    <property type="match status" value="1"/>
</dbReference>